<name>A0A330G820_ENTCL</name>
<organism evidence="2 3">
    <name type="scientific">Enterobacter cloacae</name>
    <dbReference type="NCBI Taxonomy" id="550"/>
    <lineage>
        <taxon>Bacteria</taxon>
        <taxon>Pseudomonadati</taxon>
        <taxon>Pseudomonadota</taxon>
        <taxon>Gammaproteobacteria</taxon>
        <taxon>Enterobacterales</taxon>
        <taxon>Enterobacteriaceae</taxon>
        <taxon>Enterobacter</taxon>
        <taxon>Enterobacter cloacae complex</taxon>
    </lineage>
</organism>
<dbReference type="Proteomes" id="UP000251576">
    <property type="component" value="Unassembled WGS sequence"/>
</dbReference>
<comment type="caution">
    <text evidence="2">The sequence shown here is derived from an EMBL/GenBank/DDBJ whole genome shotgun (WGS) entry which is preliminary data.</text>
</comment>
<evidence type="ECO:0000256" key="1">
    <source>
        <dbReference type="SAM" id="Coils"/>
    </source>
</evidence>
<evidence type="ECO:0000313" key="2">
    <source>
        <dbReference type="EMBL" id="RAZ61803.1"/>
    </source>
</evidence>
<feature type="coiled-coil region" evidence="1">
    <location>
        <begin position="8"/>
        <end position="35"/>
    </location>
</feature>
<protein>
    <submittedName>
        <fullName evidence="2">Uncharacterized protein</fullName>
    </submittedName>
</protein>
<reference evidence="2 3" key="1">
    <citation type="submission" date="2018-06" db="EMBL/GenBank/DDBJ databases">
        <title>ACT-28, a chromosomally-encoded AmpC with carbapenemase activity from Enterobacter kobei.</title>
        <authorList>
            <person name="Jousset A.B."/>
            <person name="Oueslati S."/>
            <person name="Bernabeu S."/>
            <person name="Takissian J."/>
            <person name="Creton E."/>
            <person name="Vogel A."/>
            <person name="Cotellon G."/>
            <person name="Bonnin R.A."/>
            <person name="Dortet L."/>
            <person name="Naas T."/>
        </authorList>
    </citation>
    <scope>NUCLEOTIDE SEQUENCE [LARGE SCALE GENOMIC DNA]</scope>
    <source>
        <strain evidence="2 3">99B3</strain>
    </source>
</reference>
<keyword evidence="1" id="KW-0175">Coiled coil</keyword>
<proteinExistence type="predicted"/>
<accession>A0A330G820</accession>
<dbReference type="EMBL" id="QMDH01000081">
    <property type="protein sequence ID" value="RAZ61803.1"/>
    <property type="molecule type" value="Genomic_DNA"/>
</dbReference>
<evidence type="ECO:0000313" key="3">
    <source>
        <dbReference type="Proteomes" id="UP000251576"/>
    </source>
</evidence>
<dbReference type="AlphaFoldDB" id="A0A330G820"/>
<dbReference type="RefSeq" id="WP_112782042.1">
    <property type="nucleotide sequence ID" value="NZ_CABMNQ010000081.1"/>
</dbReference>
<gene>
    <name evidence="2" type="ORF">DP202_25970</name>
</gene>
<sequence>MSTNDVVLETLTEKVQRQDRFIAELQAELQQARQASVATMLGQLRLREAVLLYVGQDANNFAQQIAENFGSEVARAVSGSLFVLDNAPIPPEVRETIRKATNHGMNRW</sequence>